<dbReference type="AlphaFoldDB" id="A0A0C3S8A4"/>
<evidence type="ECO:0008006" key="4">
    <source>
        <dbReference type="Google" id="ProtNLM"/>
    </source>
</evidence>
<proteinExistence type="predicted"/>
<feature type="chain" id="PRO_5002181273" description="Pectate lyase" evidence="1">
    <location>
        <begin position="20"/>
        <end position="79"/>
    </location>
</feature>
<name>A0A0C3S8A4_PHLG1</name>
<reference evidence="2 3" key="1">
    <citation type="journal article" date="2014" name="PLoS Genet.">
        <title>Analysis of the Phlebiopsis gigantea genome, transcriptome and secretome provides insight into its pioneer colonization strategies of wood.</title>
        <authorList>
            <person name="Hori C."/>
            <person name="Ishida T."/>
            <person name="Igarashi K."/>
            <person name="Samejima M."/>
            <person name="Suzuki H."/>
            <person name="Master E."/>
            <person name="Ferreira P."/>
            <person name="Ruiz-Duenas F.J."/>
            <person name="Held B."/>
            <person name="Canessa P."/>
            <person name="Larrondo L.F."/>
            <person name="Schmoll M."/>
            <person name="Druzhinina I.S."/>
            <person name="Kubicek C.P."/>
            <person name="Gaskell J.A."/>
            <person name="Kersten P."/>
            <person name="St John F."/>
            <person name="Glasner J."/>
            <person name="Sabat G."/>
            <person name="Splinter BonDurant S."/>
            <person name="Syed K."/>
            <person name="Yadav J."/>
            <person name="Mgbeahuruike A.C."/>
            <person name="Kovalchuk A."/>
            <person name="Asiegbu F.O."/>
            <person name="Lackner G."/>
            <person name="Hoffmeister D."/>
            <person name="Rencoret J."/>
            <person name="Gutierrez A."/>
            <person name="Sun H."/>
            <person name="Lindquist E."/>
            <person name="Barry K."/>
            <person name="Riley R."/>
            <person name="Grigoriev I.V."/>
            <person name="Henrissat B."/>
            <person name="Kues U."/>
            <person name="Berka R.M."/>
            <person name="Martinez A.T."/>
            <person name="Covert S.F."/>
            <person name="Blanchette R.A."/>
            <person name="Cullen D."/>
        </authorList>
    </citation>
    <scope>NUCLEOTIDE SEQUENCE [LARGE SCALE GENOMIC DNA]</scope>
    <source>
        <strain evidence="2 3">11061_1 CR5-6</strain>
    </source>
</reference>
<dbReference type="Proteomes" id="UP000053257">
    <property type="component" value="Unassembled WGS sequence"/>
</dbReference>
<dbReference type="HOGENOM" id="CLU_2606821_0_0_1"/>
<feature type="signal peptide" evidence="1">
    <location>
        <begin position="1"/>
        <end position="19"/>
    </location>
</feature>
<evidence type="ECO:0000313" key="3">
    <source>
        <dbReference type="Proteomes" id="UP000053257"/>
    </source>
</evidence>
<keyword evidence="3" id="KW-1185">Reference proteome</keyword>
<sequence>MLCSIACTVLAASYSIVNAVPLGEMESNLQLGKRTQLEGDKTLIVRDPNVAIWGSCAHVVISNVTADCGTTNRATVSAT</sequence>
<evidence type="ECO:0000313" key="2">
    <source>
        <dbReference type="EMBL" id="KIP07237.1"/>
    </source>
</evidence>
<organism evidence="2 3">
    <name type="scientific">Phlebiopsis gigantea (strain 11061_1 CR5-6)</name>
    <name type="common">White-rot fungus</name>
    <name type="synonym">Peniophora gigantea</name>
    <dbReference type="NCBI Taxonomy" id="745531"/>
    <lineage>
        <taxon>Eukaryota</taxon>
        <taxon>Fungi</taxon>
        <taxon>Dikarya</taxon>
        <taxon>Basidiomycota</taxon>
        <taxon>Agaricomycotina</taxon>
        <taxon>Agaricomycetes</taxon>
        <taxon>Polyporales</taxon>
        <taxon>Phanerochaetaceae</taxon>
        <taxon>Phlebiopsis</taxon>
    </lineage>
</organism>
<protein>
    <recommendedName>
        <fullName evidence="4">Pectate lyase</fullName>
    </recommendedName>
</protein>
<evidence type="ECO:0000256" key="1">
    <source>
        <dbReference type="SAM" id="SignalP"/>
    </source>
</evidence>
<keyword evidence="1" id="KW-0732">Signal</keyword>
<dbReference type="EMBL" id="KN840501">
    <property type="protein sequence ID" value="KIP07237.1"/>
    <property type="molecule type" value="Genomic_DNA"/>
</dbReference>
<gene>
    <name evidence="2" type="ORF">PHLGIDRAFT_19231</name>
</gene>
<accession>A0A0C3S8A4</accession>